<dbReference type="CDD" id="cd04301">
    <property type="entry name" value="NAT_SF"/>
    <property type="match status" value="1"/>
</dbReference>
<dbReference type="InterPro" id="IPR000182">
    <property type="entry name" value="GNAT_dom"/>
</dbReference>
<dbReference type="AlphaFoldDB" id="A0A846S614"/>
<dbReference type="EMBL" id="JAATJN010000001">
    <property type="protein sequence ID" value="NJC58493.1"/>
    <property type="molecule type" value="Genomic_DNA"/>
</dbReference>
<keyword evidence="3" id="KW-1185">Reference proteome</keyword>
<dbReference type="Pfam" id="PF00583">
    <property type="entry name" value="Acetyltransf_1"/>
    <property type="match status" value="1"/>
</dbReference>
<comment type="caution">
    <text evidence="2">The sequence shown here is derived from an EMBL/GenBank/DDBJ whole genome shotgun (WGS) entry which is preliminary data.</text>
</comment>
<name>A0A846S614_9MICO</name>
<evidence type="ECO:0000259" key="1">
    <source>
        <dbReference type="PROSITE" id="PS51186"/>
    </source>
</evidence>
<proteinExistence type="predicted"/>
<evidence type="ECO:0000313" key="3">
    <source>
        <dbReference type="Proteomes" id="UP000576792"/>
    </source>
</evidence>
<sequence length="223" mass="24818">MGRSRFRSGDLPAPVYSPRPTTYRWTMDVLTNVEVVPATPGLWTRLGRVFGPREKNPDSCWCQRFRRHDALNNRTALRREFEESEAPVGLLALVDGEVAGWTRVVPRATLPGILNNRALARLFDDQADAWWVSCFVVRREYRGAGLGVTLLRGAVDWAFESGAAALDGHPVDVAALRRAPAPSAVFTGTLAMFRQAGFTEIARTCPSRPVMRRERNGPPRCSI</sequence>
<dbReference type="GO" id="GO:0016747">
    <property type="term" value="F:acyltransferase activity, transferring groups other than amino-acyl groups"/>
    <property type="evidence" value="ECO:0007669"/>
    <property type="project" value="InterPro"/>
</dbReference>
<feature type="domain" description="N-acetyltransferase" evidence="1">
    <location>
        <begin position="33"/>
        <end position="216"/>
    </location>
</feature>
<dbReference type="PROSITE" id="PS51186">
    <property type="entry name" value="GNAT"/>
    <property type="match status" value="1"/>
</dbReference>
<gene>
    <name evidence="2" type="ORF">BKA07_003528</name>
</gene>
<accession>A0A846S614</accession>
<dbReference type="Proteomes" id="UP000576792">
    <property type="component" value="Unassembled WGS sequence"/>
</dbReference>
<dbReference type="SUPFAM" id="SSF55729">
    <property type="entry name" value="Acyl-CoA N-acyltransferases (Nat)"/>
    <property type="match status" value="1"/>
</dbReference>
<dbReference type="InterPro" id="IPR016181">
    <property type="entry name" value="Acyl_CoA_acyltransferase"/>
</dbReference>
<reference evidence="2 3" key="1">
    <citation type="submission" date="2020-03" db="EMBL/GenBank/DDBJ databases">
        <title>Sequencing the genomes of 1000 actinobacteria strains.</title>
        <authorList>
            <person name="Klenk H.-P."/>
        </authorList>
    </citation>
    <scope>NUCLEOTIDE SEQUENCE [LARGE SCALE GENOMIC DNA]</scope>
    <source>
        <strain evidence="2 3">DSM 18964</strain>
    </source>
</reference>
<organism evidence="2 3">
    <name type="scientific">Brevibacterium marinum</name>
    <dbReference type="NCBI Taxonomy" id="418643"/>
    <lineage>
        <taxon>Bacteria</taxon>
        <taxon>Bacillati</taxon>
        <taxon>Actinomycetota</taxon>
        <taxon>Actinomycetes</taxon>
        <taxon>Micrococcales</taxon>
        <taxon>Brevibacteriaceae</taxon>
        <taxon>Brevibacterium</taxon>
    </lineage>
</organism>
<evidence type="ECO:0000313" key="2">
    <source>
        <dbReference type="EMBL" id="NJC58493.1"/>
    </source>
</evidence>
<keyword evidence="2" id="KW-0808">Transferase</keyword>
<protein>
    <submittedName>
        <fullName evidence="2">GNAT superfamily N-acetyltransferase</fullName>
    </submittedName>
</protein>
<dbReference type="Gene3D" id="3.40.630.30">
    <property type="match status" value="1"/>
</dbReference>